<evidence type="ECO:0000313" key="3">
    <source>
        <dbReference type="EMBL" id="SDM52664.1"/>
    </source>
</evidence>
<keyword evidence="2" id="KW-0472">Membrane</keyword>
<dbReference type="EMBL" id="FNDJ01000046">
    <property type="protein sequence ID" value="SDM52664.1"/>
    <property type="molecule type" value="Genomic_DNA"/>
</dbReference>
<keyword evidence="2" id="KW-1133">Transmembrane helix</keyword>
<feature type="compositionally biased region" description="Low complexity" evidence="1">
    <location>
        <begin position="351"/>
        <end position="395"/>
    </location>
</feature>
<dbReference type="Proteomes" id="UP000199202">
    <property type="component" value="Unassembled WGS sequence"/>
</dbReference>
<evidence type="ECO:0000256" key="2">
    <source>
        <dbReference type="SAM" id="Phobius"/>
    </source>
</evidence>
<evidence type="ECO:0000313" key="4">
    <source>
        <dbReference type="Proteomes" id="UP000199202"/>
    </source>
</evidence>
<keyword evidence="2" id="KW-0812">Transmembrane</keyword>
<gene>
    <name evidence="3" type="ORF">SAMN05421869_14647</name>
</gene>
<reference evidence="3 4" key="1">
    <citation type="submission" date="2016-10" db="EMBL/GenBank/DDBJ databases">
        <authorList>
            <person name="de Groot N.N."/>
        </authorList>
    </citation>
    <scope>NUCLEOTIDE SEQUENCE [LARGE SCALE GENOMIC DNA]</scope>
    <source>
        <strain evidence="3 4">CGMCC 4.6533</strain>
    </source>
</reference>
<accession>A0A1G9TZ28</accession>
<evidence type="ECO:0000256" key="1">
    <source>
        <dbReference type="SAM" id="MobiDB-lite"/>
    </source>
</evidence>
<feature type="region of interest" description="Disordered" evidence="1">
    <location>
        <begin position="351"/>
        <end position="400"/>
    </location>
</feature>
<keyword evidence="4" id="KW-1185">Reference proteome</keyword>
<protein>
    <submittedName>
        <fullName evidence="3">Uncharacterized protein</fullName>
    </submittedName>
</protein>
<sequence length="434" mass="43803">MLTSQAWRRLALKTSALGLMGTLVAFVGSIFILSTPTAALADVTKQFSYTCPGTMLNTTAQTINVGLRAPNSVTAGSTFDLTVSIPQLTLASAPTMQTTLQVNATLVPTPGSIQDPGVKTGAAVTTSVTVPAKEVVYRVTVPAGTTSKVSVDPGNLVLSLAQPTTTTTTCTTTSTEVLDVPIGTNGGGNDDEDVVTYTCNLSPDTASDPDNLYPADVDVRVEMTMPTSATANADASITWKGTVENTGDPLTVPTGFPTTGAKVFATLKASGAGSPSTATGEATLTSVTVGNDITTIPQVTVKVKPTSTGTVTITPGDLVFGAATTGTTTAPAIRCVAPTSDLKTYTFQVAAATTSPSPSPSPTTTSPTATRTSTATVTVTPTSRRTSQTPKAGADTGAGGMMGPDGRMFILTGVALIGAAAAGGLILRRRSIRG</sequence>
<organism evidence="3 4">
    <name type="scientific">Nonomuraea jiangxiensis</name>
    <dbReference type="NCBI Taxonomy" id="633440"/>
    <lineage>
        <taxon>Bacteria</taxon>
        <taxon>Bacillati</taxon>
        <taxon>Actinomycetota</taxon>
        <taxon>Actinomycetes</taxon>
        <taxon>Streptosporangiales</taxon>
        <taxon>Streptosporangiaceae</taxon>
        <taxon>Nonomuraea</taxon>
    </lineage>
</organism>
<dbReference type="STRING" id="633440.SAMN05421869_14647"/>
<feature type="transmembrane region" description="Helical" evidence="2">
    <location>
        <begin position="408"/>
        <end position="427"/>
    </location>
</feature>
<name>A0A1G9TZ28_9ACTN</name>
<proteinExistence type="predicted"/>
<dbReference type="AlphaFoldDB" id="A0A1G9TZ28"/>